<reference evidence="5" key="1">
    <citation type="submission" date="2020-12" db="EMBL/GenBank/DDBJ databases">
        <authorList>
            <person name="Iha C."/>
        </authorList>
    </citation>
    <scope>NUCLEOTIDE SEQUENCE</scope>
</reference>
<evidence type="ECO:0000256" key="1">
    <source>
        <dbReference type="ARBA" id="ARBA00022737"/>
    </source>
</evidence>
<evidence type="ECO:0000256" key="3">
    <source>
        <dbReference type="PROSITE-ProRule" id="PRU00023"/>
    </source>
</evidence>
<gene>
    <name evidence="5" type="ORF">OSTQU699_LOCUS5704</name>
</gene>
<comment type="caution">
    <text evidence="5">The sequence shown here is derived from an EMBL/GenBank/DDBJ whole genome shotgun (WGS) entry which is preliminary data.</text>
</comment>
<keyword evidence="2 3" id="KW-0040">ANK repeat</keyword>
<feature type="repeat" description="ANK" evidence="3">
    <location>
        <begin position="214"/>
        <end position="246"/>
    </location>
</feature>
<dbReference type="EMBL" id="CAJHUC010001230">
    <property type="protein sequence ID" value="CAD7700345.1"/>
    <property type="molecule type" value="Genomic_DNA"/>
</dbReference>
<evidence type="ECO:0000313" key="6">
    <source>
        <dbReference type="Proteomes" id="UP000708148"/>
    </source>
</evidence>
<evidence type="ECO:0000313" key="5">
    <source>
        <dbReference type="EMBL" id="CAD7700345.1"/>
    </source>
</evidence>
<dbReference type="SMART" id="SM00248">
    <property type="entry name" value="ANK"/>
    <property type="match status" value="7"/>
</dbReference>
<feature type="repeat" description="ANK" evidence="3">
    <location>
        <begin position="115"/>
        <end position="147"/>
    </location>
</feature>
<dbReference type="AlphaFoldDB" id="A0A8S1IYF1"/>
<keyword evidence="4" id="KW-0732">Signal</keyword>
<feature type="signal peptide" evidence="4">
    <location>
        <begin position="1"/>
        <end position="21"/>
    </location>
</feature>
<feature type="repeat" description="ANK" evidence="3">
    <location>
        <begin position="181"/>
        <end position="213"/>
    </location>
</feature>
<dbReference type="PROSITE" id="PS50297">
    <property type="entry name" value="ANK_REP_REGION"/>
    <property type="match status" value="6"/>
</dbReference>
<dbReference type="PANTHER" id="PTHR24166:SF48">
    <property type="entry name" value="PROTEIN VAPYRIN"/>
    <property type="match status" value="1"/>
</dbReference>
<keyword evidence="6" id="KW-1185">Reference proteome</keyword>
<keyword evidence="1" id="KW-0677">Repeat</keyword>
<proteinExistence type="predicted"/>
<dbReference type="InterPro" id="IPR050889">
    <property type="entry name" value="Dendritic_Spine_Reg/Scaffold"/>
</dbReference>
<dbReference type="InterPro" id="IPR002110">
    <property type="entry name" value="Ankyrin_rpt"/>
</dbReference>
<evidence type="ECO:0000256" key="2">
    <source>
        <dbReference type="ARBA" id="ARBA00023043"/>
    </source>
</evidence>
<accession>A0A8S1IYF1</accession>
<feature type="repeat" description="ANK" evidence="3">
    <location>
        <begin position="247"/>
        <end position="279"/>
    </location>
</feature>
<feature type="repeat" description="ANK" evidence="3">
    <location>
        <begin position="148"/>
        <end position="180"/>
    </location>
</feature>
<organism evidence="5 6">
    <name type="scientific">Ostreobium quekettii</name>
    <dbReference type="NCBI Taxonomy" id="121088"/>
    <lineage>
        <taxon>Eukaryota</taxon>
        <taxon>Viridiplantae</taxon>
        <taxon>Chlorophyta</taxon>
        <taxon>core chlorophytes</taxon>
        <taxon>Ulvophyceae</taxon>
        <taxon>TCBD clade</taxon>
        <taxon>Bryopsidales</taxon>
        <taxon>Ostreobineae</taxon>
        <taxon>Ostreobiaceae</taxon>
        <taxon>Ostreobium</taxon>
    </lineage>
</organism>
<dbReference type="Proteomes" id="UP000708148">
    <property type="component" value="Unassembled WGS sequence"/>
</dbReference>
<evidence type="ECO:0000256" key="4">
    <source>
        <dbReference type="SAM" id="SignalP"/>
    </source>
</evidence>
<dbReference type="OrthoDB" id="541408at2759"/>
<sequence length="391" mass="40395">MASLLVLIVVLVSSVGHLGTARREGPSDGKSLTSFEFSEGTLQQGNPLEFQHHRQLEQDAPSANATDTQAADKEAKKLAKKLGKKLWKAASEGNVKKVQKLIGRGASLKVRRGELKDTPLMISSANGHLEVVETLIDAGAGVNASDRDRRTALYKASFAGHLPIAEALLAAGAAVNKAKDARITPLWAAAHEGHAQVVNALLQAGALVDKATLEEVTPLWAAAQNGHVDVTELLLEAGADPNKTKNTGASPLLVASQNGHAPVVDALLEAGADPEAANAEGIAPLHSASVTIGNASVAVVGSLLDANATIDKPDNLGWTPLIWASSHGNLGTVGLLVERGANVTAVAVDGKTAADLVCECLNSEGDSSRAQCTPGGCELPQTSDRITELLK</sequence>
<dbReference type="Gene3D" id="1.25.40.20">
    <property type="entry name" value="Ankyrin repeat-containing domain"/>
    <property type="match status" value="3"/>
</dbReference>
<protein>
    <submittedName>
        <fullName evidence="5">Uncharacterized protein</fullName>
    </submittedName>
</protein>
<dbReference type="SUPFAM" id="SSF48403">
    <property type="entry name" value="Ankyrin repeat"/>
    <property type="match status" value="1"/>
</dbReference>
<name>A0A8S1IYF1_9CHLO</name>
<dbReference type="PROSITE" id="PS50088">
    <property type="entry name" value="ANK_REPEAT"/>
    <property type="match status" value="6"/>
</dbReference>
<dbReference type="Pfam" id="PF12796">
    <property type="entry name" value="Ank_2"/>
    <property type="match status" value="3"/>
</dbReference>
<feature type="chain" id="PRO_5035949313" evidence="4">
    <location>
        <begin position="22"/>
        <end position="391"/>
    </location>
</feature>
<dbReference type="InterPro" id="IPR036770">
    <property type="entry name" value="Ankyrin_rpt-contain_sf"/>
</dbReference>
<dbReference type="PANTHER" id="PTHR24166">
    <property type="entry name" value="ROLLING PEBBLES, ISOFORM B"/>
    <property type="match status" value="1"/>
</dbReference>
<dbReference type="PRINTS" id="PR01415">
    <property type="entry name" value="ANKYRIN"/>
</dbReference>
<feature type="repeat" description="ANK" evidence="3">
    <location>
        <begin position="316"/>
        <end position="348"/>
    </location>
</feature>